<gene>
    <name evidence="5" type="ORF">MSPICULIGERA_LOCUS13430</name>
    <name evidence="4" type="ORF">MSPICULIGERA_LOCUS2747</name>
</gene>
<dbReference type="PANTHER" id="PTHR23324:SF66">
    <property type="entry name" value="PROTEIN REAL-TIME"/>
    <property type="match status" value="1"/>
</dbReference>
<dbReference type="Pfam" id="PF03765">
    <property type="entry name" value="CRAL_TRIO_N"/>
    <property type="match status" value="1"/>
</dbReference>
<dbReference type="InterPro" id="IPR051064">
    <property type="entry name" value="SEC14/CRAL-TRIO_domain"/>
</dbReference>
<keyword evidence="6" id="KW-1185">Reference proteome</keyword>
<evidence type="ECO:0008006" key="7">
    <source>
        <dbReference type="Google" id="ProtNLM"/>
    </source>
</evidence>
<dbReference type="CDD" id="cd00170">
    <property type="entry name" value="SEC14"/>
    <property type="match status" value="1"/>
</dbReference>
<feature type="domain" description="CRAL-TRIO" evidence="2">
    <location>
        <begin position="323"/>
        <end position="497"/>
    </location>
</feature>
<dbReference type="InterPro" id="IPR006797">
    <property type="entry name" value="PRELI/MSF1_dom"/>
</dbReference>
<dbReference type="EMBL" id="CATQJA010002635">
    <property type="protein sequence ID" value="CAJ0575114.1"/>
    <property type="molecule type" value="Genomic_DNA"/>
</dbReference>
<dbReference type="InterPro" id="IPR011074">
    <property type="entry name" value="CRAL/TRIO_N_dom"/>
</dbReference>
<dbReference type="SUPFAM" id="SSF52087">
    <property type="entry name" value="CRAL/TRIO domain"/>
    <property type="match status" value="1"/>
</dbReference>
<evidence type="ECO:0000313" key="4">
    <source>
        <dbReference type="EMBL" id="CAJ0564051.1"/>
    </source>
</evidence>
<feature type="region of interest" description="Disordered" evidence="1">
    <location>
        <begin position="181"/>
        <end position="219"/>
    </location>
</feature>
<dbReference type="Pfam" id="PF00650">
    <property type="entry name" value="CRAL_TRIO"/>
    <property type="match status" value="1"/>
</dbReference>
<dbReference type="SMART" id="SM01100">
    <property type="entry name" value="CRAL_TRIO_N"/>
    <property type="match status" value="1"/>
</dbReference>
<dbReference type="SMART" id="SM00516">
    <property type="entry name" value="SEC14"/>
    <property type="match status" value="1"/>
</dbReference>
<feature type="compositionally biased region" description="Basic and acidic residues" evidence="1">
    <location>
        <begin position="206"/>
        <end position="217"/>
    </location>
</feature>
<dbReference type="PANTHER" id="PTHR23324">
    <property type="entry name" value="SEC14 RELATED PROTEIN"/>
    <property type="match status" value="1"/>
</dbReference>
<evidence type="ECO:0000259" key="3">
    <source>
        <dbReference type="PROSITE" id="PS50904"/>
    </source>
</evidence>
<dbReference type="Gene3D" id="2.60.120.680">
    <property type="entry name" value="GOLD domain"/>
    <property type="match status" value="1"/>
</dbReference>
<evidence type="ECO:0000313" key="6">
    <source>
        <dbReference type="Proteomes" id="UP001177023"/>
    </source>
</evidence>
<sequence>MVQTYQSPVRVYKYPFEIVMAAYEKRFPTCPQIPIFVGSEIVEHIKSDDGAIEIIERKCQLNIEAPYLVKKVAGVDYVYFTQKNSLDRRERKLLIEATNISFSSRLVVKEDCNYYVHPDNAEWTCFEQSASLDVKHFFGFENAVEKLAVKQYAANLAKGKEVLEFFIEELLKSGVTHIPPFEESEKKSGEDGNADAVSVGDSAIDVSKEKDEEEGKATVRRNSRANAFKNGRANSLEDSEAKLEAEYIRRFLGQLSPLEESRLCELKYGLQASHKGKLPNDAHLLRFLRARDFDVNKAKEMVLNSLLWRKQHGVDKILQDWTRPSIMQQFFAGAWHFQDLKGRPLFVLRLGALDIKGLLRACGLEAIVKLTLSICEEGLAKCAEATKNLGAPISTWSLLVDLEGLSMRHLWRPGVQCLLRLIEIVEAHYPETLGQVLVVRAPRMFPVLWTLISPFIDERTRQKFMINSGENLLNELKKYIDEQYLPDFLGGVSIVDCGSGGHVPKNLYQPVDYEAKDEEDVLASNYTKGTISKGAPIEACILVSSAGCVLTWDFDLIKSDCEFLVYHTSKLISEPVHPHSPTVLHPVDMIAAAIDSAPQKDVYSDPSLTLGVDLTIEEKATLYIEGDSIQGSHCCAKSGTYILQWRVPQAQAEPHSSFDFSLTGPKCKLMYYHEVLDSKDFRGSMASLESCRSSFSSIAQPASSPSTPAVKHDS</sequence>
<dbReference type="InterPro" id="IPR036598">
    <property type="entry name" value="GOLD_dom_sf"/>
</dbReference>
<dbReference type="PRINTS" id="PR00180">
    <property type="entry name" value="CRETINALDHBP"/>
</dbReference>
<feature type="domain" description="PRELI/MSF1" evidence="3">
    <location>
        <begin position="2"/>
        <end position="175"/>
    </location>
</feature>
<dbReference type="PROSITE" id="PS50191">
    <property type="entry name" value="CRAL_TRIO"/>
    <property type="match status" value="1"/>
</dbReference>
<dbReference type="Proteomes" id="UP001177023">
    <property type="component" value="Unassembled WGS sequence"/>
</dbReference>
<dbReference type="SUPFAM" id="SSF46938">
    <property type="entry name" value="CRAL/TRIO N-terminal domain"/>
    <property type="match status" value="1"/>
</dbReference>
<name>A0AA36G430_9BILA</name>
<dbReference type="SUPFAM" id="SSF101576">
    <property type="entry name" value="Supernatant protein factor (SPF), C-terminal domain"/>
    <property type="match status" value="1"/>
</dbReference>
<evidence type="ECO:0000259" key="2">
    <source>
        <dbReference type="PROSITE" id="PS50191"/>
    </source>
</evidence>
<comment type="caution">
    <text evidence="5">The sequence shown here is derived from an EMBL/GenBank/DDBJ whole genome shotgun (WGS) entry which is preliminary data.</text>
</comment>
<protein>
    <recommendedName>
        <fullName evidence="7">SEC14-like protein 1</fullName>
    </recommendedName>
</protein>
<evidence type="ECO:0000313" key="5">
    <source>
        <dbReference type="EMBL" id="CAJ0575114.1"/>
    </source>
</evidence>
<dbReference type="Pfam" id="PF04707">
    <property type="entry name" value="PRELI"/>
    <property type="match status" value="1"/>
</dbReference>
<dbReference type="PROSITE" id="PS50904">
    <property type="entry name" value="PRELI_MSF1"/>
    <property type="match status" value="1"/>
</dbReference>
<proteinExistence type="predicted"/>
<dbReference type="InterPro" id="IPR001251">
    <property type="entry name" value="CRAL-TRIO_dom"/>
</dbReference>
<dbReference type="InterPro" id="IPR036865">
    <property type="entry name" value="CRAL-TRIO_dom_sf"/>
</dbReference>
<feature type="non-terminal residue" evidence="5">
    <location>
        <position position="1"/>
    </location>
</feature>
<evidence type="ECO:0000256" key="1">
    <source>
        <dbReference type="SAM" id="MobiDB-lite"/>
    </source>
</evidence>
<organism evidence="5 6">
    <name type="scientific">Mesorhabditis spiculigera</name>
    <dbReference type="NCBI Taxonomy" id="96644"/>
    <lineage>
        <taxon>Eukaryota</taxon>
        <taxon>Metazoa</taxon>
        <taxon>Ecdysozoa</taxon>
        <taxon>Nematoda</taxon>
        <taxon>Chromadorea</taxon>
        <taxon>Rhabditida</taxon>
        <taxon>Rhabditina</taxon>
        <taxon>Rhabditomorpha</taxon>
        <taxon>Rhabditoidea</taxon>
        <taxon>Rhabditidae</taxon>
        <taxon>Mesorhabditinae</taxon>
        <taxon>Mesorhabditis</taxon>
    </lineage>
</organism>
<dbReference type="InterPro" id="IPR036273">
    <property type="entry name" value="CRAL/TRIO_N_dom_sf"/>
</dbReference>
<dbReference type="AlphaFoldDB" id="A0AA36G430"/>
<dbReference type="Gene3D" id="3.40.525.10">
    <property type="entry name" value="CRAL-TRIO lipid binding domain"/>
    <property type="match status" value="1"/>
</dbReference>
<reference evidence="5" key="1">
    <citation type="submission" date="2023-06" db="EMBL/GenBank/DDBJ databases">
        <authorList>
            <person name="Delattre M."/>
        </authorList>
    </citation>
    <scope>NUCLEOTIDE SEQUENCE</scope>
    <source>
        <strain evidence="5">AF72</strain>
    </source>
</reference>
<dbReference type="EMBL" id="CATQJA010000788">
    <property type="protein sequence ID" value="CAJ0564051.1"/>
    <property type="molecule type" value="Genomic_DNA"/>
</dbReference>
<accession>A0AA36G430</accession>
<dbReference type="GO" id="GO:0005737">
    <property type="term" value="C:cytoplasm"/>
    <property type="evidence" value="ECO:0007669"/>
    <property type="project" value="TreeGrafter"/>
</dbReference>